<sequence>MSWDFHDIKVGQIVNVQAYKHNGFLYRQWTNAKLLFHNKRHLVLSLKGSRVIENIKGRKGWSYTDDALWFIPKDSFYNTIMMLRSGAKCYYINLASQPIYEDNTIKFIDYDLDIKHYPNKELQIVDKEEFETNAKKFNYSKIMKLTILNEIQNLIGIYNNDAYFFNDSIIDYYLDLMHQDKLLSDAKYHEYKQNKHQSYLEESQMFKMLRRFGKKPYHK</sequence>
<evidence type="ECO:0000256" key="1">
    <source>
        <dbReference type="ARBA" id="ARBA00022801"/>
    </source>
</evidence>
<name>A0A449AEX3_9BACT</name>
<dbReference type="InterPro" id="IPR007295">
    <property type="entry name" value="DUF402"/>
</dbReference>
<evidence type="ECO:0000259" key="2">
    <source>
        <dbReference type="Pfam" id="PF04167"/>
    </source>
</evidence>
<dbReference type="PANTHER" id="PTHR39159">
    <property type="match status" value="1"/>
</dbReference>
<protein>
    <submittedName>
        <fullName evidence="3">Protein of uncharacterized function (DUF402)</fullName>
    </submittedName>
</protein>
<keyword evidence="4" id="KW-1185">Reference proteome</keyword>
<evidence type="ECO:0000313" key="4">
    <source>
        <dbReference type="Proteomes" id="UP000289952"/>
    </source>
</evidence>
<reference evidence="3 4" key="1">
    <citation type="submission" date="2019-01" db="EMBL/GenBank/DDBJ databases">
        <authorList>
            <consortium name="Pathogen Informatics"/>
        </authorList>
    </citation>
    <scope>NUCLEOTIDE SEQUENCE [LARGE SCALE GENOMIC DNA]</scope>
    <source>
        <strain evidence="3 4">NCTC10118</strain>
    </source>
</reference>
<dbReference type="OrthoDB" id="1645325at2"/>
<accession>A0A449AEX3</accession>
<evidence type="ECO:0000313" key="3">
    <source>
        <dbReference type="EMBL" id="VEU63522.1"/>
    </source>
</evidence>
<keyword evidence="1" id="KW-0378">Hydrolase</keyword>
<gene>
    <name evidence="3" type="ORF">NCTC10118_00549</name>
</gene>
<feature type="domain" description="DUF402" evidence="2">
    <location>
        <begin position="22"/>
        <end position="160"/>
    </location>
</feature>
<organism evidence="3 4">
    <name type="scientific">Mycoplasmopsis bovirhinis</name>
    <dbReference type="NCBI Taxonomy" id="29553"/>
    <lineage>
        <taxon>Bacteria</taxon>
        <taxon>Bacillati</taxon>
        <taxon>Mycoplasmatota</taxon>
        <taxon>Mycoplasmoidales</taxon>
        <taxon>Metamycoplasmataceae</taxon>
        <taxon>Mycoplasmopsis</taxon>
    </lineage>
</organism>
<dbReference type="RefSeq" id="WP_129621740.1">
    <property type="nucleotide sequence ID" value="NZ_LR214972.1"/>
</dbReference>
<dbReference type="EMBL" id="LR214972">
    <property type="protein sequence ID" value="VEU63522.1"/>
    <property type="molecule type" value="Genomic_DNA"/>
</dbReference>
<dbReference type="InterPro" id="IPR050212">
    <property type="entry name" value="Ntdp-like"/>
</dbReference>
<dbReference type="AlphaFoldDB" id="A0A449AEX3"/>
<dbReference type="PANTHER" id="PTHR39159:SF1">
    <property type="entry name" value="UPF0374 PROTEIN YGAC"/>
    <property type="match status" value="1"/>
</dbReference>
<dbReference type="SUPFAM" id="SSF159234">
    <property type="entry name" value="FomD-like"/>
    <property type="match status" value="1"/>
</dbReference>
<dbReference type="Pfam" id="PF04167">
    <property type="entry name" value="DUF402"/>
    <property type="match status" value="1"/>
</dbReference>
<dbReference type="GO" id="GO:0016787">
    <property type="term" value="F:hydrolase activity"/>
    <property type="evidence" value="ECO:0007669"/>
    <property type="project" value="UniProtKB-KW"/>
</dbReference>
<dbReference type="InterPro" id="IPR035930">
    <property type="entry name" value="FomD-like_sf"/>
</dbReference>
<proteinExistence type="predicted"/>
<dbReference type="Proteomes" id="UP000289952">
    <property type="component" value="Chromosome"/>
</dbReference>
<dbReference type="Gene3D" id="2.40.380.10">
    <property type="entry name" value="FomD-like"/>
    <property type="match status" value="1"/>
</dbReference>